<reference evidence="1 2" key="1">
    <citation type="submission" date="2016-10" db="EMBL/GenBank/DDBJ databases">
        <authorList>
            <person name="Varghese N."/>
            <person name="Submissions S."/>
        </authorList>
    </citation>
    <scope>NUCLEOTIDE SEQUENCE [LARGE SCALE GENOMIC DNA]</scope>
    <source>
        <strain evidence="1 2">DSM 17997</strain>
    </source>
</reference>
<accession>A0A1H3TQ75</accession>
<comment type="caution">
    <text evidence="1">The sequence shown here is derived from an EMBL/GenBank/DDBJ whole genome shotgun (WGS) entry which is preliminary data.</text>
</comment>
<gene>
    <name evidence="1" type="ORF">SAMN05444412_12025</name>
</gene>
<organism evidence="1 2">
    <name type="scientific">Rhodonellum ikkaensis</name>
    <dbReference type="NCBI Taxonomy" id="336829"/>
    <lineage>
        <taxon>Bacteria</taxon>
        <taxon>Pseudomonadati</taxon>
        <taxon>Bacteroidota</taxon>
        <taxon>Cytophagia</taxon>
        <taxon>Cytophagales</taxon>
        <taxon>Cytophagaceae</taxon>
        <taxon>Rhodonellum</taxon>
    </lineage>
</organism>
<dbReference type="Proteomes" id="UP000199663">
    <property type="component" value="Unassembled WGS sequence"/>
</dbReference>
<evidence type="ECO:0000313" key="1">
    <source>
        <dbReference type="EMBL" id="SDZ52453.1"/>
    </source>
</evidence>
<proteinExistence type="predicted"/>
<name>A0A1H3TQ75_9BACT</name>
<dbReference type="EMBL" id="FNQC01000020">
    <property type="protein sequence ID" value="SDZ52453.1"/>
    <property type="molecule type" value="Genomic_DNA"/>
</dbReference>
<sequence length="253" mass="28977">MEEIDRQNKIIINNREQLKKFFKKGMLPTENHFAILIDSMFNKAEDGINKNETDGLMVFPAGDEQKLLSFYDYIKDKKASWVIVSKTGESKGLIIKEDKNEWPTIFFEQGGKVGIGTLLPKQKLEVQGIIASQGRMGTFKEGNIPADGQWHDILVNLKGCNAFEIMALAGQKNKGKYALMHATAISTFGKSHSKISKTCAYYGFWWNRITCRWQGDTFEYKLQMKTWSNYGKEAKINYKISKLWDNSFNLEEG</sequence>
<keyword evidence="2" id="KW-1185">Reference proteome</keyword>
<protein>
    <submittedName>
        <fullName evidence="1">Uncharacterized protein</fullName>
    </submittedName>
</protein>
<evidence type="ECO:0000313" key="2">
    <source>
        <dbReference type="Proteomes" id="UP000199663"/>
    </source>
</evidence>
<dbReference type="RefSeq" id="WP_019600213.1">
    <property type="nucleotide sequence ID" value="NZ_FNQC01000020.1"/>
</dbReference>